<evidence type="ECO:0000313" key="2">
    <source>
        <dbReference type="EMBL" id="RUL84595.1"/>
    </source>
</evidence>
<comment type="caution">
    <text evidence="2">The sequence shown here is derived from an EMBL/GenBank/DDBJ whole genome shotgun (WGS) entry which is preliminary data.</text>
</comment>
<keyword evidence="3" id="KW-1185">Reference proteome</keyword>
<dbReference type="RefSeq" id="WP_126727268.1">
    <property type="nucleotide sequence ID" value="NZ_RYZH01000048.1"/>
</dbReference>
<reference evidence="2 3" key="1">
    <citation type="submission" date="2018-12" db="EMBL/GenBank/DDBJ databases">
        <authorList>
            <person name="Toschakov S.V."/>
        </authorList>
    </citation>
    <scope>NUCLEOTIDE SEQUENCE [LARGE SCALE GENOMIC DNA]</scope>
    <source>
        <strain evidence="2 3">GM2012</strain>
    </source>
</reference>
<dbReference type="Proteomes" id="UP000280296">
    <property type="component" value="Unassembled WGS sequence"/>
</dbReference>
<feature type="compositionally biased region" description="Basic residues" evidence="1">
    <location>
        <begin position="153"/>
        <end position="164"/>
    </location>
</feature>
<reference evidence="2 3" key="2">
    <citation type="submission" date="2019-01" db="EMBL/GenBank/DDBJ databases">
        <title>Tautonia sociabilis, a novel thermotolerant planctomycete of Isosphaeraceae family, isolated from a 4000 m deep subterranean habitat.</title>
        <authorList>
            <person name="Kovaleva O.L."/>
            <person name="Elcheninov A.G."/>
            <person name="Van Heerden E."/>
            <person name="Toshchakov S.V."/>
            <person name="Novikov A."/>
            <person name="Bonch-Osmolovskaya E.A."/>
            <person name="Kublanov I.V."/>
        </authorList>
    </citation>
    <scope>NUCLEOTIDE SEQUENCE [LARGE SCALE GENOMIC DNA]</scope>
    <source>
        <strain evidence="2 3">GM2012</strain>
    </source>
</reference>
<name>A0A432MFD9_9BACT</name>
<sequence length="329" mass="37648">MDTLVRPQQRAKQRHEEVVALGRRLAEGLEEPRPADTAAIEELLNKIYPPEDQRRRSLVDLLRAVRDHEHEHREDCIRHSFDAIVHSIAAAAAEVEEDLRREELARLSNETKRDYITISREAGGHRISLAESDVLGPLFAFPPPEPEAQHQAERKRRRETRRRQSQKERERQKLRMAQLGEDRRDVTGIPELAGEMIARPSAAETVLATIRDMDDELDPVRKALVPKLEALLEQMHRLGNLGDYDENSKIVEKINEYASICRMRLTYTDPDKGLENLPVHLDCRQKAGYPTGGFRIRAGDRKQTEINTRKDFPSLNLSPIPDVPVPSGK</sequence>
<feature type="region of interest" description="Disordered" evidence="1">
    <location>
        <begin position="139"/>
        <end position="175"/>
    </location>
</feature>
<proteinExistence type="predicted"/>
<organism evidence="2 3">
    <name type="scientific">Tautonia sociabilis</name>
    <dbReference type="NCBI Taxonomy" id="2080755"/>
    <lineage>
        <taxon>Bacteria</taxon>
        <taxon>Pseudomonadati</taxon>
        <taxon>Planctomycetota</taxon>
        <taxon>Planctomycetia</taxon>
        <taxon>Isosphaerales</taxon>
        <taxon>Isosphaeraceae</taxon>
        <taxon>Tautonia</taxon>
    </lineage>
</organism>
<gene>
    <name evidence="2" type="ORF">TsocGM_20175</name>
</gene>
<dbReference type="EMBL" id="RYZH01000048">
    <property type="protein sequence ID" value="RUL84595.1"/>
    <property type="molecule type" value="Genomic_DNA"/>
</dbReference>
<accession>A0A432MFD9</accession>
<feature type="compositionally biased region" description="Basic and acidic residues" evidence="1">
    <location>
        <begin position="299"/>
        <end position="312"/>
    </location>
</feature>
<dbReference type="AlphaFoldDB" id="A0A432MFD9"/>
<evidence type="ECO:0000256" key="1">
    <source>
        <dbReference type="SAM" id="MobiDB-lite"/>
    </source>
</evidence>
<evidence type="ECO:0000313" key="3">
    <source>
        <dbReference type="Proteomes" id="UP000280296"/>
    </source>
</evidence>
<feature type="region of interest" description="Disordered" evidence="1">
    <location>
        <begin position="299"/>
        <end position="329"/>
    </location>
</feature>
<protein>
    <submittedName>
        <fullName evidence="2">Uncharacterized protein</fullName>
    </submittedName>
</protein>